<feature type="transmembrane region" description="Helical" evidence="7">
    <location>
        <begin position="176"/>
        <end position="196"/>
    </location>
</feature>
<keyword evidence="6 7" id="KW-0472">Membrane</keyword>
<dbReference type="Proteomes" id="UP000030665">
    <property type="component" value="Unassembled WGS sequence"/>
</dbReference>
<dbReference type="PROSITE" id="PS50850">
    <property type="entry name" value="MFS"/>
    <property type="match status" value="1"/>
</dbReference>
<dbReference type="GO" id="GO:0005326">
    <property type="term" value="F:neurotransmitter transmembrane transporter activity"/>
    <property type="evidence" value="ECO:0007669"/>
    <property type="project" value="TreeGrafter"/>
</dbReference>
<gene>
    <name evidence="9" type="ORF">TTRE_0000066401</name>
</gene>
<dbReference type="EMBL" id="HG805821">
    <property type="protein sequence ID" value="CDW52405.1"/>
    <property type="molecule type" value="Genomic_DNA"/>
</dbReference>
<dbReference type="InterPro" id="IPR020846">
    <property type="entry name" value="MFS_dom"/>
</dbReference>
<dbReference type="PANTHER" id="PTHR11662">
    <property type="entry name" value="SOLUTE CARRIER FAMILY 17"/>
    <property type="match status" value="1"/>
</dbReference>
<feature type="transmembrane region" description="Helical" evidence="7">
    <location>
        <begin position="31"/>
        <end position="53"/>
    </location>
</feature>
<evidence type="ECO:0000256" key="2">
    <source>
        <dbReference type="ARBA" id="ARBA00022448"/>
    </source>
</evidence>
<dbReference type="GO" id="GO:0030672">
    <property type="term" value="C:synaptic vesicle membrane"/>
    <property type="evidence" value="ECO:0007669"/>
    <property type="project" value="TreeGrafter"/>
</dbReference>
<dbReference type="GO" id="GO:0060076">
    <property type="term" value="C:excitatory synapse"/>
    <property type="evidence" value="ECO:0007669"/>
    <property type="project" value="TreeGrafter"/>
</dbReference>
<dbReference type="GO" id="GO:0098700">
    <property type="term" value="P:neurotransmitter loading into synaptic vesicle"/>
    <property type="evidence" value="ECO:0007669"/>
    <property type="project" value="TreeGrafter"/>
</dbReference>
<dbReference type="GO" id="GO:0035249">
    <property type="term" value="P:synaptic transmission, glutamatergic"/>
    <property type="evidence" value="ECO:0007669"/>
    <property type="project" value="TreeGrafter"/>
</dbReference>
<comment type="subcellular location">
    <subcellularLocation>
        <location evidence="1">Membrane</location>
        <topology evidence="1">Multi-pass membrane protein</topology>
    </subcellularLocation>
</comment>
<keyword evidence="10" id="KW-1185">Reference proteome</keyword>
<dbReference type="InterPro" id="IPR050382">
    <property type="entry name" value="MFS_Na/Anion_cotransporter"/>
</dbReference>
<dbReference type="InterPro" id="IPR036259">
    <property type="entry name" value="MFS_trans_sf"/>
</dbReference>
<dbReference type="InterPro" id="IPR011701">
    <property type="entry name" value="MFS"/>
</dbReference>
<evidence type="ECO:0000313" key="10">
    <source>
        <dbReference type="Proteomes" id="UP000030665"/>
    </source>
</evidence>
<feature type="transmembrane region" description="Helical" evidence="7">
    <location>
        <begin position="437"/>
        <end position="459"/>
    </location>
</feature>
<organism evidence="9 10">
    <name type="scientific">Trichuris trichiura</name>
    <name type="common">Whipworm</name>
    <name type="synonym">Trichocephalus trichiurus</name>
    <dbReference type="NCBI Taxonomy" id="36087"/>
    <lineage>
        <taxon>Eukaryota</taxon>
        <taxon>Metazoa</taxon>
        <taxon>Ecdysozoa</taxon>
        <taxon>Nematoda</taxon>
        <taxon>Enoplea</taxon>
        <taxon>Dorylaimia</taxon>
        <taxon>Trichinellida</taxon>
        <taxon>Trichuridae</taxon>
        <taxon>Trichuris</taxon>
    </lineage>
</organism>
<accession>A0A077Z1E4</accession>
<dbReference type="FunFam" id="1.20.1250.20:FF:000003">
    <property type="entry name" value="Solute carrier family 17 member 3"/>
    <property type="match status" value="1"/>
</dbReference>
<keyword evidence="5 7" id="KW-1133">Transmembrane helix</keyword>
<name>A0A077Z1E4_TRITR</name>
<protein>
    <submittedName>
        <fullName evidence="9">Putative permease of the major facilitator superf amily</fullName>
    </submittedName>
</protein>
<evidence type="ECO:0000256" key="5">
    <source>
        <dbReference type="ARBA" id="ARBA00022989"/>
    </source>
</evidence>
<evidence type="ECO:0000256" key="6">
    <source>
        <dbReference type="ARBA" id="ARBA00023136"/>
    </source>
</evidence>
<keyword evidence="4" id="KW-0769">Symport</keyword>
<dbReference type="PANTHER" id="PTHR11662:SF456">
    <property type="entry name" value="VESICULAR GLUTAMATE TRANSPORTER, ISOFORM A"/>
    <property type="match status" value="1"/>
</dbReference>
<evidence type="ECO:0000256" key="3">
    <source>
        <dbReference type="ARBA" id="ARBA00022692"/>
    </source>
</evidence>
<feature type="transmembrane region" description="Helical" evidence="7">
    <location>
        <begin position="371"/>
        <end position="390"/>
    </location>
</feature>
<feature type="domain" description="Major facilitator superfamily (MFS) profile" evidence="8">
    <location>
        <begin position="30"/>
        <end position="464"/>
    </location>
</feature>
<feature type="transmembrane region" description="Helical" evidence="7">
    <location>
        <begin position="303"/>
        <end position="327"/>
    </location>
</feature>
<proteinExistence type="predicted"/>
<feature type="transmembrane region" description="Helical" evidence="7">
    <location>
        <begin position="110"/>
        <end position="129"/>
    </location>
</feature>
<feature type="transmembrane region" description="Helical" evidence="7">
    <location>
        <begin position="141"/>
        <end position="164"/>
    </location>
</feature>
<dbReference type="STRING" id="36087.A0A077Z1E4"/>
<feature type="transmembrane region" description="Helical" evidence="7">
    <location>
        <begin position="348"/>
        <end position="365"/>
    </location>
</feature>
<dbReference type="OrthoDB" id="2985014at2759"/>
<keyword evidence="3 7" id="KW-0812">Transmembrane</keyword>
<evidence type="ECO:0000256" key="7">
    <source>
        <dbReference type="SAM" id="Phobius"/>
    </source>
</evidence>
<evidence type="ECO:0000256" key="4">
    <source>
        <dbReference type="ARBA" id="ARBA00022847"/>
    </source>
</evidence>
<feature type="transmembrane region" description="Helical" evidence="7">
    <location>
        <begin position="261"/>
        <end position="283"/>
    </location>
</feature>
<evidence type="ECO:0000256" key="1">
    <source>
        <dbReference type="ARBA" id="ARBA00004141"/>
    </source>
</evidence>
<dbReference type="Pfam" id="PF07690">
    <property type="entry name" value="MFS_1"/>
    <property type="match status" value="1"/>
</dbReference>
<reference evidence="9" key="1">
    <citation type="submission" date="2014-01" db="EMBL/GenBank/DDBJ databases">
        <authorList>
            <person name="Aslett M."/>
        </authorList>
    </citation>
    <scope>NUCLEOTIDE SEQUENCE</scope>
</reference>
<feature type="transmembrane region" description="Helical" evidence="7">
    <location>
        <begin position="86"/>
        <end position="103"/>
    </location>
</feature>
<dbReference type="GO" id="GO:0005313">
    <property type="term" value="F:L-glutamate transmembrane transporter activity"/>
    <property type="evidence" value="ECO:0007669"/>
    <property type="project" value="TreeGrafter"/>
</dbReference>
<dbReference type="GO" id="GO:0050803">
    <property type="term" value="P:regulation of synapse structure or activity"/>
    <property type="evidence" value="ECO:0007669"/>
    <property type="project" value="TreeGrafter"/>
</dbReference>
<dbReference type="GO" id="GO:0015293">
    <property type="term" value="F:symporter activity"/>
    <property type="evidence" value="ECO:0007669"/>
    <property type="project" value="UniProtKB-KW"/>
</dbReference>
<reference evidence="9" key="2">
    <citation type="submission" date="2014-03" db="EMBL/GenBank/DDBJ databases">
        <title>The whipworm genome and dual-species transcriptomics of an intimate host-pathogen interaction.</title>
        <authorList>
            <person name="Foth B.J."/>
            <person name="Tsai I.J."/>
            <person name="Reid A.J."/>
            <person name="Bancroft A.J."/>
            <person name="Nichol S."/>
            <person name="Tracey A."/>
            <person name="Holroyd N."/>
            <person name="Cotton J.A."/>
            <person name="Stanley E.J."/>
            <person name="Zarowiecki M."/>
            <person name="Liu J.Z."/>
            <person name="Huckvale T."/>
            <person name="Cooper P.J."/>
            <person name="Grencis R.K."/>
            <person name="Berriman M."/>
        </authorList>
    </citation>
    <scope>NUCLEOTIDE SEQUENCE [LARGE SCALE GENOMIC DNA]</scope>
</reference>
<evidence type="ECO:0000259" key="8">
    <source>
        <dbReference type="PROSITE" id="PS50850"/>
    </source>
</evidence>
<dbReference type="SUPFAM" id="SSF103473">
    <property type="entry name" value="MFS general substrate transporter"/>
    <property type="match status" value="1"/>
</dbReference>
<dbReference type="Gene3D" id="1.20.1250.20">
    <property type="entry name" value="MFS general substrate transporter like domains"/>
    <property type="match status" value="2"/>
</dbReference>
<sequence>MSSSKGTAKCRQTFLHVVDENLCCAYYSKRWLLAALCHIGFAISFGLRCNFGAAKVVMFGNFTNEAEHDLAHLHAHGSAIALMESSFFYGCCISVLPAGILAAKYSSVRLLGYGIGLLATLNLLLPWAFRSGFVAPMLIQFTQGIAQGLLYPCMLGIWSIWAPLSEKSKLATISVTGNYVGVFVGMPLSALMVSHFGWWSSFYFYGICGLIWYAFWSLFAVAKPSEHPTLRDLEKELILRGKQSSDATNALFKMKKVPWRAILSSLPVWAIIVATFSRCWMMYTLINDQLTFMSDTLGFSMDAVLSAILASIPHGLMSITVVASGMLADCLRNRYKFATTTVRKISHCTGFALEATFLLMCAFVRDKTLAVTFLILARGCSGLAVSACRLGSNINHLDLTQCYATILTGICQTFGYSAGILTPLVTENVLAAAGIDGWKIAFSLAAVIHMISVLFYGLFASGEIQPWDE</sequence>
<keyword evidence="2" id="KW-0813">Transport</keyword>
<evidence type="ECO:0000313" key="9">
    <source>
        <dbReference type="EMBL" id="CDW52405.1"/>
    </source>
</evidence>
<dbReference type="AlphaFoldDB" id="A0A077Z1E4"/>
<feature type="transmembrane region" description="Helical" evidence="7">
    <location>
        <begin position="202"/>
        <end position="222"/>
    </location>
</feature>
<feature type="transmembrane region" description="Helical" evidence="7">
    <location>
        <begin position="402"/>
        <end position="425"/>
    </location>
</feature>